<feature type="non-terminal residue" evidence="1">
    <location>
        <position position="60"/>
    </location>
</feature>
<dbReference type="Proteomes" id="UP000184342">
    <property type="component" value="Unassembled WGS sequence"/>
</dbReference>
<protein>
    <submittedName>
        <fullName evidence="1">Uncharacterized protein</fullName>
    </submittedName>
</protein>
<dbReference type="EMBL" id="FQYT01000038">
    <property type="protein sequence ID" value="SHJ71713.1"/>
    <property type="molecule type" value="Genomic_DNA"/>
</dbReference>
<gene>
    <name evidence="1" type="ORF">SAMN02745691_00209</name>
    <name evidence="2" type="ORF">SAMN02745691_02414</name>
</gene>
<organism evidence="1 3">
    <name type="scientific">Parasporobacterium paucivorans DSM 15970</name>
    <dbReference type="NCBI Taxonomy" id="1122934"/>
    <lineage>
        <taxon>Bacteria</taxon>
        <taxon>Bacillati</taxon>
        <taxon>Bacillota</taxon>
        <taxon>Clostridia</taxon>
        <taxon>Lachnospirales</taxon>
        <taxon>Lachnospiraceae</taxon>
        <taxon>Parasporobacterium</taxon>
    </lineage>
</organism>
<reference evidence="1 3" key="1">
    <citation type="submission" date="2016-11" db="EMBL/GenBank/DDBJ databases">
        <authorList>
            <person name="Jaros S."/>
            <person name="Januszkiewicz K."/>
            <person name="Wedrychowicz H."/>
        </authorList>
    </citation>
    <scope>NUCLEOTIDE SEQUENCE [LARGE SCALE GENOMIC DNA]</scope>
    <source>
        <strain evidence="1 3">DSM 15970</strain>
    </source>
</reference>
<evidence type="ECO:0000313" key="2">
    <source>
        <dbReference type="EMBL" id="SHJ71713.1"/>
    </source>
</evidence>
<evidence type="ECO:0000313" key="3">
    <source>
        <dbReference type="Proteomes" id="UP000184342"/>
    </source>
</evidence>
<name>A0A1M6AM74_9FIRM</name>
<proteinExistence type="predicted"/>
<dbReference type="EMBL" id="FQYT01000002">
    <property type="protein sequence ID" value="SHI37545.1"/>
    <property type="molecule type" value="Genomic_DNA"/>
</dbReference>
<accession>A0A1M6AM74</accession>
<keyword evidence="3" id="KW-1185">Reference proteome</keyword>
<dbReference type="AlphaFoldDB" id="A0A1M6AM74"/>
<evidence type="ECO:0000313" key="1">
    <source>
        <dbReference type="EMBL" id="SHI37545.1"/>
    </source>
</evidence>
<sequence length="60" mass="7162">MRDHISFVKQTLSESIKEMSTVPWLFVKNPESDFSRKRKLDFDTFFHFFISMEGRSLGTE</sequence>